<evidence type="ECO:0000256" key="1">
    <source>
        <dbReference type="ARBA" id="ARBA00022468"/>
    </source>
</evidence>
<name>A0ABS7YH10_9VIBR</name>
<accession>A0ABS7YH10</accession>
<feature type="compositionally biased region" description="Acidic residues" evidence="4">
    <location>
        <begin position="149"/>
        <end position="158"/>
    </location>
</feature>
<dbReference type="EMBL" id="JAIWIU010000014">
    <property type="protein sequence ID" value="MCA2014966.1"/>
    <property type="molecule type" value="Genomic_DNA"/>
</dbReference>
<dbReference type="NCBIfam" id="NF003560">
    <property type="entry name" value="PRK05244.1-1"/>
    <property type="match status" value="1"/>
</dbReference>
<feature type="compositionally biased region" description="Basic and acidic residues" evidence="4">
    <location>
        <begin position="165"/>
        <end position="174"/>
    </location>
</feature>
<comment type="subunit">
    <text evidence="3">Interacts with Der.</text>
</comment>
<feature type="compositionally biased region" description="Basic residues" evidence="4">
    <location>
        <begin position="33"/>
        <end position="47"/>
    </location>
</feature>
<reference evidence="6" key="1">
    <citation type="submission" date="2023-07" db="EMBL/GenBank/DDBJ databases">
        <title>Molecular identification of indigenous halophilic bacteria isolated from red sea cost, biodegradation of synthetic dyes and assessment of degraded metabolite toxicity.</title>
        <authorList>
            <person name="Chaieb K."/>
            <person name="Altayb H.N."/>
        </authorList>
    </citation>
    <scope>NUCLEOTIDE SEQUENCE [LARGE SCALE GENOMIC DNA]</scope>
    <source>
        <strain evidence="6">K20</strain>
    </source>
</reference>
<dbReference type="HAMAP" id="MF_01058">
    <property type="entry name" value="GAP_YihI"/>
    <property type="match status" value="1"/>
</dbReference>
<dbReference type="Pfam" id="PF04220">
    <property type="entry name" value="YihI"/>
    <property type="match status" value="1"/>
</dbReference>
<feature type="region of interest" description="Disordered" evidence="4">
    <location>
        <begin position="1"/>
        <end position="96"/>
    </location>
</feature>
<keyword evidence="6" id="KW-1185">Reference proteome</keyword>
<protein>
    <recommendedName>
        <fullName evidence="3">Der GTPase-activating protein YihI</fullName>
    </recommendedName>
</protein>
<feature type="compositionally biased region" description="Acidic residues" evidence="4">
    <location>
        <begin position="175"/>
        <end position="192"/>
    </location>
</feature>
<dbReference type="Proteomes" id="UP001199044">
    <property type="component" value="Unassembled WGS sequence"/>
</dbReference>
<comment type="function">
    <text evidence="3">A GTPase-activating protein (GAP) that modifies Der/EngA GTPase function. May play a role in ribosome biogenesis.</text>
</comment>
<evidence type="ECO:0000313" key="6">
    <source>
        <dbReference type="Proteomes" id="UP001199044"/>
    </source>
</evidence>
<evidence type="ECO:0000313" key="5">
    <source>
        <dbReference type="EMBL" id="MCA2014966.1"/>
    </source>
</evidence>
<sequence length="192" mass="21710">MSRSKKSRKPGSNGAPDVIVVRNRSEADVEGRLRKKQKKHKGLKSGSRHSVAQEHAAKGSAQGKDPRIGSKKPIPLVVEAKKKPNKQQRRESAEKELEMLENDAQLNVLLDRIDNGEKLGAGLQKYVDEKLDRIEVLMKQLGLYDDAVEEDDEEEFEEPAIVPASKEKSRRSYSDEELLAQFEDTDLDEYKD</sequence>
<comment type="similarity">
    <text evidence="3">Belongs to the YihI family.</text>
</comment>
<dbReference type="RefSeq" id="WP_068715677.1">
    <property type="nucleotide sequence ID" value="NZ_AP014635.1"/>
</dbReference>
<evidence type="ECO:0000256" key="2">
    <source>
        <dbReference type="ARBA" id="ARBA00022517"/>
    </source>
</evidence>
<feature type="region of interest" description="Disordered" evidence="4">
    <location>
        <begin position="149"/>
        <end position="192"/>
    </location>
</feature>
<organism evidence="5 6">
    <name type="scientific">Vibrio tritonius</name>
    <dbReference type="NCBI Taxonomy" id="1435069"/>
    <lineage>
        <taxon>Bacteria</taxon>
        <taxon>Pseudomonadati</taxon>
        <taxon>Pseudomonadota</taxon>
        <taxon>Gammaproteobacteria</taxon>
        <taxon>Vibrionales</taxon>
        <taxon>Vibrionaceae</taxon>
        <taxon>Vibrio</taxon>
    </lineage>
</organism>
<keyword evidence="2 3" id="KW-0690">Ribosome biogenesis</keyword>
<evidence type="ECO:0000256" key="3">
    <source>
        <dbReference type="HAMAP-Rule" id="MF_01058"/>
    </source>
</evidence>
<keyword evidence="1 3" id="KW-0343">GTPase activation</keyword>
<evidence type="ECO:0000256" key="4">
    <source>
        <dbReference type="SAM" id="MobiDB-lite"/>
    </source>
</evidence>
<proteinExistence type="inferred from homology"/>
<gene>
    <name evidence="3" type="primary">yihI</name>
    <name evidence="5" type="ORF">LDJ79_02515</name>
</gene>
<comment type="caution">
    <text evidence="5">The sequence shown here is derived from an EMBL/GenBank/DDBJ whole genome shotgun (WGS) entry which is preliminary data.</text>
</comment>
<dbReference type="InterPro" id="IPR007336">
    <property type="entry name" value="YihI"/>
</dbReference>
<feature type="compositionally biased region" description="Basic and acidic residues" evidence="4">
    <location>
        <begin position="23"/>
        <end position="32"/>
    </location>
</feature>